<feature type="chain" id="PRO_5047479017" description="Tetratricopeptide repeat protein" evidence="2">
    <location>
        <begin position="18"/>
        <end position="330"/>
    </location>
</feature>
<feature type="signal peptide" evidence="2">
    <location>
        <begin position="1"/>
        <end position="17"/>
    </location>
</feature>
<accession>A0ABQ3L2Y6</accession>
<reference evidence="4" key="1">
    <citation type="journal article" date="2019" name="Int. J. Syst. Evol. Microbiol.">
        <title>The Global Catalogue of Microorganisms (GCM) 10K type strain sequencing project: providing services to taxonomists for standard genome sequencing and annotation.</title>
        <authorList>
            <consortium name="The Broad Institute Genomics Platform"/>
            <consortium name="The Broad Institute Genome Sequencing Center for Infectious Disease"/>
            <person name="Wu L."/>
            <person name="Ma J."/>
        </authorList>
    </citation>
    <scope>NUCLEOTIDE SEQUENCE [LARGE SCALE GENOMIC DNA]</scope>
    <source>
        <strain evidence="4">CGMCC 1.7003</strain>
    </source>
</reference>
<evidence type="ECO:0000256" key="1">
    <source>
        <dbReference type="PROSITE-ProRule" id="PRU00339"/>
    </source>
</evidence>
<name>A0ABQ3L2Y6_9ALTE</name>
<dbReference type="SUPFAM" id="SSF48452">
    <property type="entry name" value="TPR-like"/>
    <property type="match status" value="1"/>
</dbReference>
<sequence length="330" mass="36608">MMKSVLFSLLLSLPANAAIPAEFQQLFDRAHYQQLLADLAAQPNARQDPDLMLLQVRTLIQQQFREEANTLLNELVTEHPEHSGILTQAALNKLALANSGSVFNARKRASDALELLHKAVLLEPTNFQAQQALISFYQTAPANAGGSKELAAERAELLSQIDSTQGVLAKVTIAANETRLSDALQLLEQQLNLNPNNTDLLLRKAALLVQQRAFLVAQETYMQALPLLTEPLQQQSTQFQIGRLAVFSGKHQVAGIAALENYLDFYQNSQQPRLHRAKLRLAQLYINEGEVDKAKALYAEVAKFNSDEQDFLEARDELARALGYIADPAQ</sequence>
<gene>
    <name evidence="3" type="ORF">GCM10010919_28540</name>
</gene>
<dbReference type="RefSeq" id="WP_229833588.1">
    <property type="nucleotide sequence ID" value="NZ_BNAO01000008.1"/>
</dbReference>
<protein>
    <recommendedName>
        <fullName evidence="5">Tetratricopeptide repeat protein</fullName>
    </recommendedName>
</protein>
<dbReference type="Pfam" id="PF13174">
    <property type="entry name" value="TPR_6"/>
    <property type="match status" value="1"/>
</dbReference>
<keyword evidence="2" id="KW-0732">Signal</keyword>
<dbReference type="EMBL" id="BNAO01000008">
    <property type="protein sequence ID" value="GHG74788.1"/>
    <property type="molecule type" value="Genomic_DNA"/>
</dbReference>
<evidence type="ECO:0000256" key="2">
    <source>
        <dbReference type="SAM" id="SignalP"/>
    </source>
</evidence>
<dbReference type="InterPro" id="IPR019734">
    <property type="entry name" value="TPR_rpt"/>
</dbReference>
<keyword evidence="4" id="KW-1185">Reference proteome</keyword>
<keyword evidence="1" id="KW-0802">TPR repeat</keyword>
<evidence type="ECO:0000313" key="3">
    <source>
        <dbReference type="EMBL" id="GHG74788.1"/>
    </source>
</evidence>
<evidence type="ECO:0000313" key="4">
    <source>
        <dbReference type="Proteomes" id="UP000659697"/>
    </source>
</evidence>
<dbReference type="InterPro" id="IPR011990">
    <property type="entry name" value="TPR-like_helical_dom_sf"/>
</dbReference>
<dbReference type="Proteomes" id="UP000659697">
    <property type="component" value="Unassembled WGS sequence"/>
</dbReference>
<proteinExistence type="predicted"/>
<comment type="caution">
    <text evidence="3">The sequence shown here is derived from an EMBL/GenBank/DDBJ whole genome shotgun (WGS) entry which is preliminary data.</text>
</comment>
<evidence type="ECO:0008006" key="5">
    <source>
        <dbReference type="Google" id="ProtNLM"/>
    </source>
</evidence>
<organism evidence="3 4">
    <name type="scientific">Alishewanella longhuensis</name>
    <dbReference type="NCBI Taxonomy" id="1091037"/>
    <lineage>
        <taxon>Bacteria</taxon>
        <taxon>Pseudomonadati</taxon>
        <taxon>Pseudomonadota</taxon>
        <taxon>Gammaproteobacteria</taxon>
        <taxon>Alteromonadales</taxon>
        <taxon>Alteromonadaceae</taxon>
        <taxon>Alishewanella</taxon>
    </lineage>
</organism>
<feature type="repeat" description="TPR" evidence="1">
    <location>
        <begin position="93"/>
        <end position="126"/>
    </location>
</feature>
<dbReference type="PROSITE" id="PS50005">
    <property type="entry name" value="TPR"/>
    <property type="match status" value="1"/>
</dbReference>
<dbReference type="Gene3D" id="1.25.40.10">
    <property type="entry name" value="Tetratricopeptide repeat domain"/>
    <property type="match status" value="2"/>
</dbReference>